<gene>
    <name evidence="1" type="ORF">M9H77_27366</name>
</gene>
<keyword evidence="2" id="KW-1185">Reference proteome</keyword>
<protein>
    <submittedName>
        <fullName evidence="1">Uncharacterized protein</fullName>
    </submittedName>
</protein>
<organism evidence="1 2">
    <name type="scientific">Catharanthus roseus</name>
    <name type="common">Madagascar periwinkle</name>
    <name type="synonym">Vinca rosea</name>
    <dbReference type="NCBI Taxonomy" id="4058"/>
    <lineage>
        <taxon>Eukaryota</taxon>
        <taxon>Viridiplantae</taxon>
        <taxon>Streptophyta</taxon>
        <taxon>Embryophyta</taxon>
        <taxon>Tracheophyta</taxon>
        <taxon>Spermatophyta</taxon>
        <taxon>Magnoliopsida</taxon>
        <taxon>eudicotyledons</taxon>
        <taxon>Gunneridae</taxon>
        <taxon>Pentapetalae</taxon>
        <taxon>asterids</taxon>
        <taxon>lamiids</taxon>
        <taxon>Gentianales</taxon>
        <taxon>Apocynaceae</taxon>
        <taxon>Rauvolfioideae</taxon>
        <taxon>Vinceae</taxon>
        <taxon>Catharanthinae</taxon>
        <taxon>Catharanthus</taxon>
    </lineage>
</organism>
<accession>A0ACC0ACA4</accession>
<evidence type="ECO:0000313" key="2">
    <source>
        <dbReference type="Proteomes" id="UP001060085"/>
    </source>
</evidence>
<dbReference type="Proteomes" id="UP001060085">
    <property type="component" value="Linkage Group LG06"/>
</dbReference>
<comment type="caution">
    <text evidence="1">The sequence shown here is derived from an EMBL/GenBank/DDBJ whole genome shotgun (WGS) entry which is preliminary data.</text>
</comment>
<name>A0ACC0ACA4_CATRO</name>
<sequence>MEEVPTHVHQSPIVLDVLRQHEHRSGHMLPDMSGSLIHVRYISLLEDFDAINTYNRHVELKPHAPLSAMWCTSFDLSQLPKHVLLTNRDQLDFMSFDQASIS</sequence>
<reference evidence="2" key="1">
    <citation type="journal article" date="2023" name="Nat. Plants">
        <title>Single-cell RNA sequencing provides a high-resolution roadmap for understanding the multicellular compartmentation of specialized metabolism.</title>
        <authorList>
            <person name="Sun S."/>
            <person name="Shen X."/>
            <person name="Li Y."/>
            <person name="Li Y."/>
            <person name="Wang S."/>
            <person name="Li R."/>
            <person name="Zhang H."/>
            <person name="Shen G."/>
            <person name="Guo B."/>
            <person name="Wei J."/>
            <person name="Xu J."/>
            <person name="St-Pierre B."/>
            <person name="Chen S."/>
            <person name="Sun C."/>
        </authorList>
    </citation>
    <scope>NUCLEOTIDE SEQUENCE [LARGE SCALE GENOMIC DNA]</scope>
</reference>
<evidence type="ECO:0000313" key="1">
    <source>
        <dbReference type="EMBL" id="KAI5658573.1"/>
    </source>
</evidence>
<proteinExistence type="predicted"/>
<dbReference type="EMBL" id="CM044706">
    <property type="protein sequence ID" value="KAI5658573.1"/>
    <property type="molecule type" value="Genomic_DNA"/>
</dbReference>